<evidence type="ECO:0000259" key="2">
    <source>
        <dbReference type="Pfam" id="PF13475"/>
    </source>
</evidence>
<dbReference type="AlphaFoldDB" id="A0A7S1KL62"/>
<organism evidence="3">
    <name type="scientific">Percolomonas cosmopolitus</name>
    <dbReference type="NCBI Taxonomy" id="63605"/>
    <lineage>
        <taxon>Eukaryota</taxon>
        <taxon>Discoba</taxon>
        <taxon>Heterolobosea</taxon>
        <taxon>Tetramitia</taxon>
        <taxon>Eutetramitia</taxon>
        <taxon>Percolomonadidae</taxon>
        <taxon>Percolomonas</taxon>
    </lineage>
</organism>
<dbReference type="InterPro" id="IPR025197">
    <property type="entry name" value="DUF4116"/>
</dbReference>
<evidence type="ECO:0000313" key="3">
    <source>
        <dbReference type="EMBL" id="CAD9077337.1"/>
    </source>
</evidence>
<feature type="region of interest" description="Disordered" evidence="1">
    <location>
        <begin position="612"/>
        <end position="636"/>
    </location>
</feature>
<feature type="compositionally biased region" description="Basic and acidic residues" evidence="1">
    <location>
        <begin position="711"/>
        <end position="720"/>
    </location>
</feature>
<sequence>MLKFLKSLSTRIQQQTSEGEPEIDIYINNPAIRRHFLKIVENNGMLLEAFHPVVRKDKEIVATAVLNAPEALIFASQDLRMDSDFAVKLVSVKGEILAHVHPSKQKEHQVVWHAVRQNGLALRHAHHSLKKDIRIALHALKSHPGAIEYVSPVLTSNRAFIKWALEANGHTMKHLEDAFKKDPEMMKLALSKAPETLDYLNISLESDHLLIVECIKTHGTTFLKTHPQFLRHKLIALEALKRNGLLLSCMDIDAKRDPELVLCAVRQNGWAIVYADETFLADKIAVEAALRNDPTVLSLVHKDLRTNKKLIIIAVAQRGKEIRHAHDDLKKDKQVGLLAIRQDAEAFHHLHDSLKTNVDFLREALSINKEIAAFIEVPDPEVLAMKKGALHQVKFEQEERLGITSVKDTEHETHVPALIEDHSTTVEEHKPEGGVIEETITENHMEPLAHITKTTETKVSSTPQCDASVCKKGKTVVREHSPSGGHVRTITKVTKTPKSKIVASVLRESRKPDFTENVDKIEEVTRKLPQVPPSRLSLKSHATTDDIVSVIDDIASEASIQPRPTQSENGCSSTTLNRDKRAASLATLIKKNPPNIPKRHSSKHASLILSHPEKQVETVGKRPLPVPKQQGEEPHIATTKAMSRLDRSTLNLRRKLTKENRHAHSTNRLSILQRRLGEVNAPKVTVNTSRKSSRRRRSSKKADSAVPLKTKPKEESVGVV</sequence>
<proteinExistence type="predicted"/>
<accession>A0A7S1KL62</accession>
<name>A0A7S1KL62_9EUKA</name>
<feature type="domain" description="DUF4116" evidence="2">
    <location>
        <begin position="257"/>
        <end position="305"/>
    </location>
</feature>
<evidence type="ECO:0000256" key="1">
    <source>
        <dbReference type="SAM" id="MobiDB-lite"/>
    </source>
</evidence>
<feature type="domain" description="DUF4116" evidence="2">
    <location>
        <begin position="110"/>
        <end position="152"/>
    </location>
</feature>
<feature type="domain" description="DUF4116" evidence="2">
    <location>
        <begin position="307"/>
        <end position="355"/>
    </location>
</feature>
<protein>
    <recommendedName>
        <fullName evidence="2">DUF4116 domain-containing protein</fullName>
    </recommendedName>
</protein>
<gene>
    <name evidence="3" type="ORF">PCOS0759_LOCUS568</name>
</gene>
<dbReference type="Pfam" id="PF13475">
    <property type="entry name" value="DUF4116"/>
    <property type="match status" value="3"/>
</dbReference>
<dbReference type="EMBL" id="HBGD01000710">
    <property type="protein sequence ID" value="CAD9077337.1"/>
    <property type="molecule type" value="Transcribed_RNA"/>
</dbReference>
<reference evidence="3" key="1">
    <citation type="submission" date="2021-01" db="EMBL/GenBank/DDBJ databases">
        <authorList>
            <person name="Corre E."/>
            <person name="Pelletier E."/>
            <person name="Niang G."/>
            <person name="Scheremetjew M."/>
            <person name="Finn R."/>
            <person name="Kale V."/>
            <person name="Holt S."/>
            <person name="Cochrane G."/>
            <person name="Meng A."/>
            <person name="Brown T."/>
            <person name="Cohen L."/>
        </authorList>
    </citation>
    <scope>NUCLEOTIDE SEQUENCE</scope>
    <source>
        <strain evidence="3">WS</strain>
    </source>
</reference>
<feature type="region of interest" description="Disordered" evidence="1">
    <location>
        <begin position="680"/>
        <end position="720"/>
    </location>
</feature>